<dbReference type="FunFam" id="3.30.70.330:FF:000182">
    <property type="entry name" value="RNA-binding motif protein 28"/>
    <property type="match status" value="1"/>
</dbReference>
<dbReference type="AlphaFoldDB" id="A0AAV4IFH4"/>
<feature type="compositionally biased region" description="Acidic residues" evidence="6">
    <location>
        <begin position="335"/>
        <end position="368"/>
    </location>
</feature>
<dbReference type="GO" id="GO:0005730">
    <property type="term" value="C:nucleolus"/>
    <property type="evidence" value="ECO:0007669"/>
    <property type="project" value="TreeGrafter"/>
</dbReference>
<keyword evidence="4" id="KW-0539">Nucleus</keyword>
<dbReference type="CDD" id="cd12414">
    <property type="entry name" value="RRM2_RBM28_like"/>
    <property type="match status" value="1"/>
</dbReference>
<feature type="domain" description="RRM" evidence="7">
    <location>
        <begin position="12"/>
        <end position="88"/>
    </location>
</feature>
<comment type="subcellular location">
    <subcellularLocation>
        <location evidence="1">Nucleus</location>
    </subcellularLocation>
</comment>
<accession>A0AAV4IFH4</accession>
<dbReference type="CDD" id="cd12415">
    <property type="entry name" value="RRM3_RBM28_like"/>
    <property type="match status" value="1"/>
</dbReference>
<feature type="region of interest" description="Disordered" evidence="6">
    <location>
        <begin position="661"/>
        <end position="788"/>
    </location>
</feature>
<evidence type="ECO:0000313" key="9">
    <source>
        <dbReference type="Proteomes" id="UP000762676"/>
    </source>
</evidence>
<feature type="region of interest" description="Disordered" evidence="6">
    <location>
        <begin position="266"/>
        <end position="392"/>
    </location>
</feature>
<dbReference type="SUPFAM" id="SSF54928">
    <property type="entry name" value="RNA-binding domain, RBD"/>
    <property type="match status" value="3"/>
</dbReference>
<feature type="domain" description="RRM" evidence="7">
    <location>
        <begin position="183"/>
        <end position="260"/>
    </location>
</feature>
<dbReference type="InterPro" id="IPR012677">
    <property type="entry name" value="Nucleotide-bd_a/b_plait_sf"/>
</dbReference>
<reference evidence="8 9" key="1">
    <citation type="journal article" date="2021" name="Elife">
        <title>Chloroplast acquisition without the gene transfer in kleptoplastic sea slugs, Plakobranchus ocellatus.</title>
        <authorList>
            <person name="Maeda T."/>
            <person name="Takahashi S."/>
            <person name="Yoshida T."/>
            <person name="Shimamura S."/>
            <person name="Takaki Y."/>
            <person name="Nagai Y."/>
            <person name="Toyoda A."/>
            <person name="Suzuki Y."/>
            <person name="Arimoto A."/>
            <person name="Ishii H."/>
            <person name="Satoh N."/>
            <person name="Nishiyama T."/>
            <person name="Hasebe M."/>
            <person name="Maruyama T."/>
            <person name="Minagawa J."/>
            <person name="Obokata J."/>
            <person name="Shigenobu S."/>
        </authorList>
    </citation>
    <scope>NUCLEOTIDE SEQUENCE [LARGE SCALE GENOMIC DNA]</scope>
</reference>
<feature type="compositionally biased region" description="Polar residues" evidence="6">
    <location>
        <begin position="678"/>
        <end position="687"/>
    </location>
</feature>
<dbReference type="Gene3D" id="3.30.70.330">
    <property type="match status" value="4"/>
</dbReference>
<dbReference type="Pfam" id="PF00076">
    <property type="entry name" value="RRM_1"/>
    <property type="match status" value="4"/>
</dbReference>
<dbReference type="InterPro" id="IPR000504">
    <property type="entry name" value="RRM_dom"/>
</dbReference>
<feature type="domain" description="RRM" evidence="7">
    <location>
        <begin position="558"/>
        <end position="650"/>
    </location>
</feature>
<dbReference type="PANTHER" id="PTHR48039:SF5">
    <property type="entry name" value="RNA-BINDING PROTEIN 28"/>
    <property type="match status" value="1"/>
</dbReference>
<feature type="domain" description="RRM" evidence="7">
    <location>
        <begin position="395"/>
        <end position="478"/>
    </location>
</feature>
<feature type="compositionally biased region" description="Basic residues" evidence="6">
    <location>
        <begin position="689"/>
        <end position="698"/>
    </location>
</feature>
<dbReference type="InterPro" id="IPR035979">
    <property type="entry name" value="RBD_domain_sf"/>
</dbReference>
<evidence type="ECO:0000256" key="3">
    <source>
        <dbReference type="ARBA" id="ARBA00022884"/>
    </source>
</evidence>
<dbReference type="CDD" id="cd12413">
    <property type="entry name" value="RRM1_RBM28_like"/>
    <property type="match status" value="1"/>
</dbReference>
<feature type="compositionally biased region" description="Polar residues" evidence="6">
    <location>
        <begin position="313"/>
        <end position="326"/>
    </location>
</feature>
<name>A0AAV4IFH4_9GAST</name>
<dbReference type="EMBL" id="BMAT01006242">
    <property type="protein sequence ID" value="GFS08779.1"/>
    <property type="molecule type" value="Genomic_DNA"/>
</dbReference>
<dbReference type="GO" id="GO:0003729">
    <property type="term" value="F:mRNA binding"/>
    <property type="evidence" value="ECO:0007669"/>
    <property type="project" value="TreeGrafter"/>
</dbReference>
<evidence type="ECO:0000256" key="1">
    <source>
        <dbReference type="ARBA" id="ARBA00004123"/>
    </source>
</evidence>
<feature type="region of interest" description="Disordered" evidence="6">
    <location>
        <begin position="85"/>
        <end position="177"/>
    </location>
</feature>
<keyword evidence="2" id="KW-0677">Repeat</keyword>
<dbReference type="SMART" id="SM00360">
    <property type="entry name" value="RRM"/>
    <property type="match status" value="4"/>
</dbReference>
<feature type="compositionally biased region" description="Basic and acidic residues" evidence="6">
    <location>
        <begin position="707"/>
        <end position="716"/>
    </location>
</feature>
<feature type="compositionally biased region" description="Low complexity" evidence="6">
    <location>
        <begin position="106"/>
        <end position="118"/>
    </location>
</feature>
<proteinExistence type="predicted"/>
<protein>
    <submittedName>
        <fullName evidence="8">RNA-binding protein 28</fullName>
    </submittedName>
</protein>
<evidence type="ECO:0000259" key="7">
    <source>
        <dbReference type="PROSITE" id="PS50102"/>
    </source>
</evidence>
<evidence type="ECO:0000256" key="4">
    <source>
        <dbReference type="ARBA" id="ARBA00023242"/>
    </source>
</evidence>
<feature type="compositionally biased region" description="Basic and acidic residues" evidence="6">
    <location>
        <begin position="489"/>
        <end position="509"/>
    </location>
</feature>
<evidence type="ECO:0000256" key="2">
    <source>
        <dbReference type="ARBA" id="ARBA00022737"/>
    </source>
</evidence>
<feature type="compositionally biased region" description="Basic and acidic residues" evidence="6">
    <location>
        <begin position="131"/>
        <end position="145"/>
    </location>
</feature>
<keyword evidence="3 5" id="KW-0694">RNA-binding</keyword>
<feature type="region of interest" description="Disordered" evidence="6">
    <location>
        <begin position="484"/>
        <end position="511"/>
    </location>
</feature>
<dbReference type="Proteomes" id="UP000762676">
    <property type="component" value="Unassembled WGS sequence"/>
</dbReference>
<evidence type="ECO:0000256" key="6">
    <source>
        <dbReference type="SAM" id="MobiDB-lite"/>
    </source>
</evidence>
<dbReference type="PROSITE" id="PS50102">
    <property type="entry name" value="RRM"/>
    <property type="match status" value="4"/>
</dbReference>
<gene>
    <name evidence="8" type="ORF">ElyMa_003021600</name>
</gene>
<evidence type="ECO:0000256" key="5">
    <source>
        <dbReference type="PROSITE-ProRule" id="PRU00176"/>
    </source>
</evidence>
<keyword evidence="9" id="KW-1185">Reference proteome</keyword>
<evidence type="ECO:0000313" key="8">
    <source>
        <dbReference type="EMBL" id="GFS08779.1"/>
    </source>
</evidence>
<dbReference type="PANTHER" id="PTHR48039">
    <property type="entry name" value="RNA-BINDING MOTIF PROTEIN 14B"/>
    <property type="match status" value="1"/>
</dbReference>
<organism evidence="8 9">
    <name type="scientific">Elysia marginata</name>
    <dbReference type="NCBI Taxonomy" id="1093978"/>
    <lineage>
        <taxon>Eukaryota</taxon>
        <taxon>Metazoa</taxon>
        <taxon>Spiralia</taxon>
        <taxon>Lophotrochozoa</taxon>
        <taxon>Mollusca</taxon>
        <taxon>Gastropoda</taxon>
        <taxon>Heterobranchia</taxon>
        <taxon>Euthyneura</taxon>
        <taxon>Panpulmonata</taxon>
        <taxon>Sacoglossa</taxon>
        <taxon>Placobranchoidea</taxon>
        <taxon>Plakobranchidae</taxon>
        <taxon>Elysia</taxon>
    </lineage>
</organism>
<dbReference type="InterPro" id="IPR051945">
    <property type="entry name" value="RRM_MRD1_RNA_proc_ribogen"/>
</dbReference>
<dbReference type="CDD" id="cd12416">
    <property type="entry name" value="RRM4_RBM28_like"/>
    <property type="match status" value="1"/>
</dbReference>
<comment type="caution">
    <text evidence="8">The sequence shown here is derived from an EMBL/GenBank/DDBJ whole genome shotgun (WGS) entry which is preliminary data.</text>
</comment>
<feature type="compositionally biased region" description="Acidic residues" evidence="6">
    <location>
        <begin position="279"/>
        <end position="301"/>
    </location>
</feature>
<sequence>MAESDEKHGKSKTLFVRNLPYTTTNESLEKVFSDAGPLKSCFVVKDKDTGKCRGFGYVKFTLLEDAEKALTSVKKVDGRNVHAVYANKKEKKKRFGQPNKKTEGESVPVSKSNKPSSPAGEETSDFSDEGQPDHAEKKTKLEVARSENMSLQTKRKKKKKVATETPVKGQRQAPNPLNEGKRARVIVRNLAFKCTKEELQKTFEKCGNVVDIHIPTKGTGTRLGFGFVQFENKAQAGMAVAQLTGTSVAGRPVAVDWALPKNMYESRMPVKPSQTSTSDQDDEEIGEEEEGMDVDEKDEPQEMLGKQKAIVSTKLNGQITKSNINRKVTERDEDKDTDDSDEEKGSESDELETSNEEDEDENSDEDSNDSGIDGDKTFKQKPSLPQRQSDVGEGRTIFIRNLPFAANEEEIEECLSEFGEVKYARIVKDRNSGMSKGSAFVQFVSKVGASTSVEAAANEADGGISLQGRSLIISLAVSREQAGVLTQQKENEKKNKKKEGDKKEEKDSRNLYLSREGMIRPGTEAAKDVPSADLALRTKIAEANRQKLKDQNVFVSSTRLCIHNIPATIDDAKLRKILIKAVKDRDAKITECRIMRDLSRVNTQGQGKSKGFAFCSFAQHAHALAALKNLNNCPTVFGSSKRPIVEFSLENRKALEAKQKRLEKSKMKTNPKHAGKNHQAQTNSDTAQTKKKKWKQRKVKQEAMPLDVKKQQDKIARSMYEGPLGLPSHSGPKQRHKPRQGQQAGKKANLKTPPNQKKTKFGFKGNNPREKKQGKTKTLIANPKKKRRDVDGFDKLVASYKQKIMFSAKF</sequence>
<feature type="compositionally biased region" description="Basic residues" evidence="6">
    <location>
        <begin position="667"/>
        <end position="676"/>
    </location>
</feature>